<evidence type="ECO:0000256" key="5">
    <source>
        <dbReference type="ARBA" id="ARBA00048508"/>
    </source>
</evidence>
<dbReference type="SUPFAM" id="SSF51735">
    <property type="entry name" value="NAD(P)-binding Rossmann-fold domains"/>
    <property type="match status" value="1"/>
</dbReference>
<evidence type="ECO:0000256" key="1">
    <source>
        <dbReference type="ARBA" id="ARBA00006484"/>
    </source>
</evidence>
<evidence type="ECO:0000259" key="6">
    <source>
        <dbReference type="SMART" id="SM00822"/>
    </source>
</evidence>
<dbReference type="RefSeq" id="XP_030981847.1">
    <property type="nucleotide sequence ID" value="XM_031125549.1"/>
</dbReference>
<proteinExistence type="inferred from homology"/>
<reference evidence="8" key="2">
    <citation type="submission" date="2019-10" db="EMBL/GenBank/DDBJ databases">
        <authorList>
            <consortium name="NCBI Genome Project"/>
        </authorList>
    </citation>
    <scope>NUCLEOTIDE SEQUENCE</scope>
    <source>
        <strain evidence="8">NI907</strain>
    </source>
</reference>
<dbReference type="AlphaFoldDB" id="A0A6P8B3S6"/>
<evidence type="ECO:0000256" key="3">
    <source>
        <dbReference type="ARBA" id="ARBA00022857"/>
    </source>
</evidence>
<evidence type="ECO:0000256" key="2">
    <source>
        <dbReference type="ARBA" id="ARBA00012948"/>
    </source>
</evidence>
<sequence>MENRKQHSAAQSISTFWALERHSSYRGSGLSGSRGIGEAIARNLASKGANICIIYLSESSDEKAASLAKELSATHSVTATSVRADVRTKEGCAAIVSHSQASLPKNPKTGNFQVDILVHSAALFHAAPLDDVTIEDFHSVYSSNVLGPILLTQACRPFLPTNRSGRIVNLSSVGSKVGMAGLTLYGGAKGALEAMTRTWARELAESCTVNAVGVGSTMTDMLAGAPHEAKVAISSFYPVTPLCPAREGDSELQREFAKSYGGRAAYPEEIAGIVGMICSPESRWMTGSLVAASGGMWMSS</sequence>
<dbReference type="GeneID" id="41960458"/>
<dbReference type="KEGG" id="pgri:PgNI_05518"/>
<protein>
    <recommendedName>
        <fullName evidence="2">3-oxoacyl-[acyl-carrier-protein] reductase</fullName>
        <ecNumber evidence="2">1.1.1.100</ecNumber>
    </recommendedName>
</protein>
<dbReference type="FunFam" id="3.40.50.720:FF:000374">
    <property type="entry name" value="3-oxoacyl-(Acyl-carrier-protein) reductase"/>
    <property type="match status" value="1"/>
</dbReference>
<evidence type="ECO:0000313" key="7">
    <source>
        <dbReference type="Proteomes" id="UP000515153"/>
    </source>
</evidence>
<dbReference type="PROSITE" id="PS00061">
    <property type="entry name" value="ADH_SHORT"/>
    <property type="match status" value="1"/>
</dbReference>
<organism evidence="7 8">
    <name type="scientific">Pyricularia grisea</name>
    <name type="common">Crabgrass-specific blast fungus</name>
    <name type="synonym">Magnaporthe grisea</name>
    <dbReference type="NCBI Taxonomy" id="148305"/>
    <lineage>
        <taxon>Eukaryota</taxon>
        <taxon>Fungi</taxon>
        <taxon>Dikarya</taxon>
        <taxon>Ascomycota</taxon>
        <taxon>Pezizomycotina</taxon>
        <taxon>Sordariomycetes</taxon>
        <taxon>Sordariomycetidae</taxon>
        <taxon>Magnaporthales</taxon>
        <taxon>Pyriculariaceae</taxon>
        <taxon>Pyricularia</taxon>
    </lineage>
</organism>
<dbReference type="Pfam" id="PF13561">
    <property type="entry name" value="adh_short_C2"/>
    <property type="match status" value="1"/>
</dbReference>
<dbReference type="Proteomes" id="UP000515153">
    <property type="component" value="Chromosome I"/>
</dbReference>
<comment type="catalytic activity">
    <reaction evidence="5">
        <text>a (3R)-hydroxyacyl-[ACP] + NADP(+) = a 3-oxoacyl-[ACP] + NADPH + H(+)</text>
        <dbReference type="Rhea" id="RHEA:17397"/>
        <dbReference type="Rhea" id="RHEA-COMP:9916"/>
        <dbReference type="Rhea" id="RHEA-COMP:9945"/>
        <dbReference type="ChEBI" id="CHEBI:15378"/>
        <dbReference type="ChEBI" id="CHEBI:57783"/>
        <dbReference type="ChEBI" id="CHEBI:58349"/>
        <dbReference type="ChEBI" id="CHEBI:78776"/>
        <dbReference type="ChEBI" id="CHEBI:78827"/>
        <dbReference type="EC" id="1.1.1.100"/>
    </reaction>
</comment>
<dbReference type="PRINTS" id="PR00080">
    <property type="entry name" value="SDRFAMILY"/>
</dbReference>
<dbReference type="GO" id="GO:0004316">
    <property type="term" value="F:3-oxoacyl-[acyl-carrier-protein] reductase (NADPH) activity"/>
    <property type="evidence" value="ECO:0007669"/>
    <property type="project" value="UniProtKB-EC"/>
</dbReference>
<dbReference type="InterPro" id="IPR036291">
    <property type="entry name" value="NAD(P)-bd_dom_sf"/>
</dbReference>
<evidence type="ECO:0000313" key="8">
    <source>
        <dbReference type="RefSeq" id="XP_030981847.1"/>
    </source>
</evidence>
<feature type="domain" description="Ketoreductase" evidence="6">
    <location>
        <begin position="29"/>
        <end position="221"/>
    </location>
</feature>
<dbReference type="SMART" id="SM00822">
    <property type="entry name" value="PKS_KR"/>
    <property type="match status" value="1"/>
</dbReference>
<dbReference type="GO" id="GO:0032787">
    <property type="term" value="P:monocarboxylic acid metabolic process"/>
    <property type="evidence" value="ECO:0007669"/>
    <property type="project" value="UniProtKB-ARBA"/>
</dbReference>
<dbReference type="Gene3D" id="3.40.50.720">
    <property type="entry name" value="NAD(P)-binding Rossmann-like Domain"/>
    <property type="match status" value="1"/>
</dbReference>
<dbReference type="InterPro" id="IPR002347">
    <property type="entry name" value="SDR_fam"/>
</dbReference>
<dbReference type="PRINTS" id="PR00081">
    <property type="entry name" value="GDHRDH"/>
</dbReference>
<name>A0A6P8B3S6_PYRGI</name>
<dbReference type="EC" id="1.1.1.100" evidence="2"/>
<dbReference type="InterPro" id="IPR050259">
    <property type="entry name" value="SDR"/>
</dbReference>
<dbReference type="CDD" id="cd05233">
    <property type="entry name" value="SDR_c"/>
    <property type="match status" value="1"/>
</dbReference>
<reference evidence="7 8" key="1">
    <citation type="journal article" date="2019" name="Mol. Biol. Evol.">
        <title>Blast fungal genomes show frequent chromosomal changes, gene gains and losses, and effector gene turnover.</title>
        <authorList>
            <person name="Gomez Luciano L.B."/>
            <person name="Jason Tsai I."/>
            <person name="Chuma I."/>
            <person name="Tosa Y."/>
            <person name="Chen Y.H."/>
            <person name="Li J.Y."/>
            <person name="Li M.Y."/>
            <person name="Jade Lu M.Y."/>
            <person name="Nakayashiki H."/>
            <person name="Li W.H."/>
        </authorList>
    </citation>
    <scope>NUCLEOTIDE SEQUENCE [LARGE SCALE GENOMIC DNA]</scope>
    <source>
        <strain evidence="7 8">NI907</strain>
    </source>
</reference>
<dbReference type="InterPro" id="IPR020904">
    <property type="entry name" value="Sc_DH/Rdtase_CS"/>
</dbReference>
<keyword evidence="4" id="KW-0560">Oxidoreductase</keyword>
<accession>A0A6P8B3S6</accession>
<keyword evidence="7" id="KW-1185">Reference proteome</keyword>
<comment type="similarity">
    <text evidence="1">Belongs to the short-chain dehydrogenases/reductases (SDR) family.</text>
</comment>
<keyword evidence="3" id="KW-0521">NADP</keyword>
<gene>
    <name evidence="8" type="ORF">PgNI_05518</name>
</gene>
<reference evidence="8" key="3">
    <citation type="submission" date="2025-08" db="UniProtKB">
        <authorList>
            <consortium name="RefSeq"/>
        </authorList>
    </citation>
    <scope>IDENTIFICATION</scope>
    <source>
        <strain evidence="8">NI907</strain>
    </source>
</reference>
<evidence type="ECO:0000256" key="4">
    <source>
        <dbReference type="ARBA" id="ARBA00023002"/>
    </source>
</evidence>
<dbReference type="PANTHER" id="PTHR42879">
    <property type="entry name" value="3-OXOACYL-(ACYL-CARRIER-PROTEIN) REDUCTASE"/>
    <property type="match status" value="1"/>
</dbReference>
<dbReference type="InterPro" id="IPR057326">
    <property type="entry name" value="KR_dom"/>
</dbReference>